<reference evidence="2 3" key="1">
    <citation type="submission" date="2021-07" db="EMBL/GenBank/DDBJ databases">
        <title>Genome data of Colletotrichum spaethianum.</title>
        <authorList>
            <person name="Utami Y.D."/>
            <person name="Hiruma K."/>
        </authorList>
    </citation>
    <scope>NUCLEOTIDE SEQUENCE [LARGE SCALE GENOMIC DNA]</scope>
    <source>
        <strain evidence="2 3">MAFF 242679</strain>
    </source>
</reference>
<protein>
    <submittedName>
        <fullName evidence="2">Uncharacterized protein</fullName>
    </submittedName>
</protein>
<evidence type="ECO:0000313" key="2">
    <source>
        <dbReference type="EMBL" id="GJC86309.1"/>
    </source>
</evidence>
<comment type="caution">
    <text evidence="2">The sequence shown here is derived from an EMBL/GenBank/DDBJ whole genome shotgun (WGS) entry which is preliminary data.</text>
</comment>
<evidence type="ECO:0000313" key="3">
    <source>
        <dbReference type="Proteomes" id="UP001055172"/>
    </source>
</evidence>
<organism evidence="2 3">
    <name type="scientific">Colletotrichum liriopes</name>
    <dbReference type="NCBI Taxonomy" id="708192"/>
    <lineage>
        <taxon>Eukaryota</taxon>
        <taxon>Fungi</taxon>
        <taxon>Dikarya</taxon>
        <taxon>Ascomycota</taxon>
        <taxon>Pezizomycotina</taxon>
        <taxon>Sordariomycetes</taxon>
        <taxon>Hypocreomycetidae</taxon>
        <taxon>Glomerellales</taxon>
        <taxon>Glomerellaceae</taxon>
        <taxon>Colletotrichum</taxon>
        <taxon>Colletotrichum spaethianum species complex</taxon>
    </lineage>
</organism>
<gene>
    <name evidence="2" type="ORF">ColLi_09147</name>
</gene>
<dbReference type="AlphaFoldDB" id="A0AA37GS96"/>
<keyword evidence="3" id="KW-1185">Reference proteome</keyword>
<feature type="compositionally biased region" description="Pro residues" evidence="1">
    <location>
        <begin position="85"/>
        <end position="99"/>
    </location>
</feature>
<sequence length="172" mass="19025">MDQVMIPDLIDLAAKTNIDVRSLNEQDMTYVLDKNLKNGTLSKSFHDDSGEVALYCLEDVRDAWIYENWRGDETAKMSPEGLPTHAPPSPPPPSTPPPTHRSLPAHAPPPSSVSALLNQTIIEGEARLAEYQRLLASTSARESSRCRRRAWSQLLHTLLPVHDEAEGLSPPV</sequence>
<accession>A0AA37GS96</accession>
<evidence type="ECO:0000256" key="1">
    <source>
        <dbReference type="SAM" id="MobiDB-lite"/>
    </source>
</evidence>
<name>A0AA37GS96_9PEZI</name>
<dbReference type="Proteomes" id="UP001055172">
    <property type="component" value="Unassembled WGS sequence"/>
</dbReference>
<feature type="region of interest" description="Disordered" evidence="1">
    <location>
        <begin position="75"/>
        <end position="112"/>
    </location>
</feature>
<proteinExistence type="predicted"/>
<dbReference type="EMBL" id="BPPX01000021">
    <property type="protein sequence ID" value="GJC86309.1"/>
    <property type="molecule type" value="Genomic_DNA"/>
</dbReference>